<dbReference type="Pfam" id="PF08378">
    <property type="entry name" value="NERD"/>
    <property type="match status" value="1"/>
</dbReference>
<geneLocation type="plasmid" evidence="1 2">
    <name>unnamed1</name>
</geneLocation>
<dbReference type="InterPro" id="IPR011528">
    <property type="entry name" value="NERD"/>
</dbReference>
<gene>
    <name evidence="1" type="ORF">IC627_22230</name>
</gene>
<reference evidence="1 2" key="1">
    <citation type="submission" date="2020-09" db="EMBL/GenBank/DDBJ databases">
        <title>Complete, closed and curated genome sequences of Photobacterium damselae subsp. piscicida isolates from Australia indicate localised evolution and additional plasmid-borne pathogenicity mechanisms.</title>
        <authorList>
            <person name="Baseggio L."/>
            <person name="Silayeva O."/>
            <person name="Buller N."/>
            <person name="Landos M."/>
            <person name="Engelstaedter J."/>
            <person name="Barnes A.C."/>
        </authorList>
    </citation>
    <scope>NUCLEOTIDE SEQUENCE [LARGE SCALE GENOMIC DNA]</scope>
    <source>
        <strain evidence="1 2">AS-16-0540-1</strain>
        <plasmid evidence="1 2">unnamed1</plasmid>
    </source>
</reference>
<sequence length="224" mass="24957">MGLIIVIACAVFTTVFIVFWKSQEKEQGEITNAPPSQKKSPSNQSGAEFEQELHYFVANILPSSGVVFDSLIIEDERGTTQIDLIVILPSAFIVVEAKQMSGLIVGGQYNKHWMQFLAGGRSRFFFQNPFRQNYRHMKALESLTGVPIDTMVSAVVFGGRCTLGEKMPQLVFKDKESFGLHVQQLLPSPTLFTEEQIEFLCGKIAFAKQAGSQAQARHIQSLTH</sequence>
<protein>
    <submittedName>
        <fullName evidence="1">NERD domain-containing protein</fullName>
    </submittedName>
</protein>
<organism evidence="1 2">
    <name type="scientific">Photobacterium damsela subsp. piscicida</name>
    <name type="common">Pasteurella piscicida</name>
    <dbReference type="NCBI Taxonomy" id="38294"/>
    <lineage>
        <taxon>Bacteria</taxon>
        <taxon>Pseudomonadati</taxon>
        <taxon>Pseudomonadota</taxon>
        <taxon>Gammaproteobacteria</taxon>
        <taxon>Vibrionales</taxon>
        <taxon>Vibrionaceae</taxon>
        <taxon>Photobacterium</taxon>
    </lineage>
</organism>
<keyword evidence="1" id="KW-0614">Plasmid</keyword>
<name>A0A1V1VGJ5_PHODP</name>
<evidence type="ECO:0000313" key="2">
    <source>
        <dbReference type="Proteomes" id="UP000516656"/>
    </source>
</evidence>
<dbReference type="EMBL" id="CP061856">
    <property type="protein sequence ID" value="QOD58913.1"/>
    <property type="molecule type" value="Genomic_DNA"/>
</dbReference>
<dbReference type="AlphaFoldDB" id="A0A1V1VGJ5"/>
<dbReference type="RefSeq" id="WP_165761821.1">
    <property type="nucleotide sequence ID" value="NZ_BDMQ01000003.1"/>
</dbReference>
<dbReference type="PROSITE" id="PS50965">
    <property type="entry name" value="NERD"/>
    <property type="match status" value="1"/>
</dbReference>
<proteinExistence type="predicted"/>
<dbReference type="Proteomes" id="UP000516656">
    <property type="component" value="Plasmid unnamed1"/>
</dbReference>
<evidence type="ECO:0000313" key="1">
    <source>
        <dbReference type="EMBL" id="QOD58913.1"/>
    </source>
</evidence>
<accession>A0A1V1VGJ5</accession>